<comment type="function">
    <text evidence="1">The lipid II isoglutaminyl synthase complex catalyzes the formation of alpha-D-isoglutamine in the cell wall lipid II stem peptide. The MurT subunit catalyzes the ATP-dependent amidation of D-glutamate residue of lipid II, converting it to an isoglutamine residue.</text>
</comment>
<feature type="domain" description="Mur ligase central" evidence="2">
    <location>
        <begin position="80"/>
        <end position="200"/>
    </location>
</feature>
<dbReference type="Proteomes" id="UP000271587">
    <property type="component" value="Chromosome"/>
</dbReference>
<dbReference type="GO" id="GO:0005524">
    <property type="term" value="F:ATP binding"/>
    <property type="evidence" value="ECO:0007669"/>
    <property type="project" value="UniProtKB-UniRule"/>
</dbReference>
<keyword evidence="1" id="KW-0479">Metal-binding</keyword>
<dbReference type="KEGG" id="cgk:CGERO_10200"/>
<keyword evidence="1" id="KW-0133">Cell shape</keyword>
<accession>A0A3G6J2P6</accession>
<comment type="subunit">
    <text evidence="1">Forms a heterodimer with GatD.</text>
</comment>
<dbReference type="SUPFAM" id="SSF53623">
    <property type="entry name" value="MurD-like peptide ligases, catalytic domain"/>
    <property type="match status" value="1"/>
</dbReference>
<dbReference type="EC" id="6.3.5.13" evidence="1"/>
<dbReference type="PANTHER" id="PTHR23135">
    <property type="entry name" value="MUR LIGASE FAMILY MEMBER"/>
    <property type="match status" value="1"/>
</dbReference>
<dbReference type="Gene3D" id="3.40.1190.10">
    <property type="entry name" value="Mur-like, catalytic domain"/>
    <property type="match status" value="1"/>
</dbReference>
<reference evidence="4 5" key="1">
    <citation type="submission" date="2018-11" db="EMBL/GenBank/DDBJ databases">
        <authorList>
            <person name="Kleinhagauer T."/>
            <person name="Glaeser S.P."/>
            <person name="Spergser J."/>
            <person name="Ruckert C."/>
            <person name="Kaempfer P."/>
            <person name="Busse H.-J."/>
        </authorList>
    </citation>
    <scope>NUCLEOTIDE SEQUENCE [LARGE SCALE GENOMIC DNA]</scope>
    <source>
        <strain evidence="4 5">W8</strain>
    </source>
</reference>
<evidence type="ECO:0000313" key="4">
    <source>
        <dbReference type="EMBL" id="AZA12325.1"/>
    </source>
</evidence>
<dbReference type="GO" id="GO:0016881">
    <property type="term" value="F:acid-amino acid ligase activity"/>
    <property type="evidence" value="ECO:0007669"/>
    <property type="project" value="InterPro"/>
</dbReference>
<dbReference type="InterPro" id="IPR036565">
    <property type="entry name" value="Mur-like_cat_sf"/>
</dbReference>
<comment type="similarity">
    <text evidence="1">Belongs to the MurCDEF family. MurT subfamily.</text>
</comment>
<comment type="catalytic activity">
    <reaction evidence="1">
        <text>beta-D-GlcNAc-(1-&gt;4)-Mur2Ac(oyl-L-Ala-gamma-D-Glu-L-Lys-D-Ala-D-Ala)-di-trans,octa-cis-undecaprenyl diphosphate + L-glutamine + ATP + H2O = beta-D-GlcNAc-(1-&gt;4)-Mur2Ac(oyl-L-Ala-D-isoglutaminyl-L-Lys-D-Ala-D-Ala)-di-trans,octa-cis-undecaprenyl diphosphate + L-glutamate + ADP + phosphate + H(+)</text>
        <dbReference type="Rhea" id="RHEA:57928"/>
        <dbReference type="ChEBI" id="CHEBI:15377"/>
        <dbReference type="ChEBI" id="CHEBI:15378"/>
        <dbReference type="ChEBI" id="CHEBI:29985"/>
        <dbReference type="ChEBI" id="CHEBI:30616"/>
        <dbReference type="ChEBI" id="CHEBI:43474"/>
        <dbReference type="ChEBI" id="CHEBI:58359"/>
        <dbReference type="ChEBI" id="CHEBI:60033"/>
        <dbReference type="ChEBI" id="CHEBI:62233"/>
        <dbReference type="ChEBI" id="CHEBI:456216"/>
        <dbReference type="EC" id="6.3.5.13"/>
    </reaction>
</comment>
<comment type="pathway">
    <text evidence="1">Cell wall biogenesis; peptidoglycan biosynthesis.</text>
</comment>
<evidence type="ECO:0000313" key="5">
    <source>
        <dbReference type="Proteomes" id="UP000271587"/>
    </source>
</evidence>
<dbReference type="Pfam" id="PF08353">
    <property type="entry name" value="MurT_C"/>
    <property type="match status" value="1"/>
</dbReference>
<evidence type="ECO:0000259" key="2">
    <source>
        <dbReference type="Pfam" id="PF08245"/>
    </source>
</evidence>
<dbReference type="Pfam" id="PF08245">
    <property type="entry name" value="Mur_ligase_M"/>
    <property type="match status" value="1"/>
</dbReference>
<dbReference type="InterPro" id="IPR043703">
    <property type="entry name" value="Lipid_II_synth_MurT"/>
</dbReference>
<protein>
    <recommendedName>
        <fullName evidence="1">Lipid II isoglutaminyl synthase (glutamine-hydrolyzing) subunit MurT</fullName>
        <ecNumber evidence="1">6.3.5.13</ecNumber>
    </recommendedName>
</protein>
<keyword evidence="1" id="KW-0067">ATP-binding</keyword>
<dbReference type="GO" id="GO:0009252">
    <property type="term" value="P:peptidoglycan biosynthetic process"/>
    <property type="evidence" value="ECO:0007669"/>
    <property type="project" value="UniProtKB-UniRule"/>
</dbReference>
<keyword evidence="5" id="KW-1185">Reference proteome</keyword>
<dbReference type="InterPro" id="IPR013564">
    <property type="entry name" value="MurT_C"/>
</dbReference>
<gene>
    <name evidence="1" type="primary">murT</name>
    <name evidence="4" type="ORF">CGERO_10200</name>
</gene>
<comment type="catalytic activity">
    <reaction evidence="1">
        <text>beta-D-GlcNAc-(1-&gt;4)-Mur2Ac(oyl-L-Ala-gamma-D-O-P-Glu-L-Lys-D-Ala-D-Ala)-di-trans,octa-cis-undecaprenyl diphosphate + NH4(+) = beta-D-GlcNAc-(1-&gt;4)-Mur2Ac(oyl-L-Ala-D-isoglutaminyl-L-Lys-D-Ala-D-Ala)-di-trans,octa-cis-undecaprenyl diphosphate + phosphate + H(+)</text>
        <dbReference type="Rhea" id="RHEA:57932"/>
        <dbReference type="ChEBI" id="CHEBI:15378"/>
        <dbReference type="ChEBI" id="CHEBI:28938"/>
        <dbReference type="ChEBI" id="CHEBI:43474"/>
        <dbReference type="ChEBI" id="CHEBI:62233"/>
        <dbReference type="ChEBI" id="CHEBI:143132"/>
    </reaction>
</comment>
<keyword evidence="1" id="KW-0436">Ligase</keyword>
<dbReference type="PANTHER" id="PTHR23135:SF7">
    <property type="entry name" value="LIPID II ISOGLUTAMINYL SYNTHASE (GLUTAMINE-HYDROLYZING) SUBUNIT MURT"/>
    <property type="match status" value="1"/>
</dbReference>
<dbReference type="GO" id="GO:0140282">
    <property type="term" value="F:carbon-nitrogen ligase activity on lipid II"/>
    <property type="evidence" value="ECO:0007669"/>
    <property type="project" value="UniProtKB-UniRule"/>
</dbReference>
<comment type="caution">
    <text evidence="1">Lacks conserved residue(s) required for the propagation of feature annotation.</text>
</comment>
<dbReference type="AlphaFoldDB" id="A0A3G6J2P6"/>
<dbReference type="InterPro" id="IPR013221">
    <property type="entry name" value="Mur_ligase_cen"/>
</dbReference>
<evidence type="ECO:0000256" key="1">
    <source>
        <dbReference type="HAMAP-Rule" id="MF_02214"/>
    </source>
</evidence>
<evidence type="ECO:0000259" key="3">
    <source>
        <dbReference type="Pfam" id="PF08353"/>
    </source>
</evidence>
<dbReference type="UniPathway" id="UPA00219"/>
<feature type="domain" description="Lipid II isoglutaminyl synthase (glutamine-hydrolyzing) subunit MurT C-terminal" evidence="3">
    <location>
        <begin position="329"/>
        <end position="427"/>
    </location>
</feature>
<proteinExistence type="inferred from homology"/>
<dbReference type="GO" id="GO:0008360">
    <property type="term" value="P:regulation of cell shape"/>
    <property type="evidence" value="ECO:0007669"/>
    <property type="project" value="UniProtKB-KW"/>
</dbReference>
<dbReference type="HAMAP" id="MF_02214">
    <property type="entry name" value="Lipid_II_synth_MurT"/>
    <property type="match status" value="1"/>
</dbReference>
<sequence length="441" mass="46850">MRAGGAGQAFERLELLGMTLPSVSFGRIRSAVAVAAAKLATQASRATGRGSGGMIGGLIAEKIDPNIMVSLGGERPVALVTGTNGKSTTTRMLASALRTEHTVATNEGGDNMDAGIISALMAGRDASHVVLEVDELHVPKVAERLNPQCLVLLNLSRDQLDRVGEINKIERALRECVNAHPDMTVIANCDDVLITSVAYDAPNVVWVSAGAGWLGDAVSCPRTGGHIVHDGSDWYAVKKLVDGRTFRRPTPTWEITPQGIRRADAEPVALNLALPGNANRGNATQAVAAAVERFSVPLDKAVAAVETVDDVAGRYSTITLGEHEIHLLLAKNPAGWQEALSMVDRSADGLVIAVNGQVADGEDLSWLWDVKFEELETLAVKASGERGTDLAVRLTYASVQHELVKDPVEAIEACPPGRVEVLANYTAFRDLKRALEAKKEA</sequence>
<keyword evidence="1" id="KW-0573">Peptidoglycan synthesis</keyword>
<keyword evidence="1" id="KW-0547">Nucleotide-binding</keyword>
<comment type="catalytic activity">
    <reaction evidence="1">
        <text>beta-D-GlcNAc-(1-&gt;4)-Mur2Ac(oyl-L-Ala-gamma-D-Glu-L-Lys-D-Ala-D-Ala)-di-trans,octa-cis-undecaprenyl diphosphate + ATP = beta-D-GlcNAc-(1-&gt;4)-Mur2Ac(oyl-L-Ala-gamma-D-O-P-Glu-L-Lys-D-Ala-D-Ala)-di-trans,octa-cis-undecaprenyl diphosphate + ADP</text>
        <dbReference type="Rhea" id="RHEA:59488"/>
        <dbReference type="ChEBI" id="CHEBI:30616"/>
        <dbReference type="ChEBI" id="CHEBI:60033"/>
        <dbReference type="ChEBI" id="CHEBI:143132"/>
        <dbReference type="ChEBI" id="CHEBI:456216"/>
    </reaction>
</comment>
<dbReference type="GO" id="GO:0046872">
    <property type="term" value="F:metal ion binding"/>
    <property type="evidence" value="ECO:0007669"/>
    <property type="project" value="UniProtKB-KW"/>
</dbReference>
<dbReference type="GO" id="GO:0071555">
    <property type="term" value="P:cell wall organization"/>
    <property type="evidence" value="ECO:0007669"/>
    <property type="project" value="UniProtKB-KW"/>
</dbReference>
<name>A0A3G6J2P6_9CORY</name>
<keyword evidence="1" id="KW-0961">Cell wall biogenesis/degradation</keyword>
<feature type="active site" evidence="1">
    <location>
        <position position="363"/>
    </location>
</feature>
<organism evidence="4 5">
    <name type="scientific">Corynebacterium gerontici</name>
    <dbReference type="NCBI Taxonomy" id="2079234"/>
    <lineage>
        <taxon>Bacteria</taxon>
        <taxon>Bacillati</taxon>
        <taxon>Actinomycetota</taxon>
        <taxon>Actinomycetes</taxon>
        <taxon>Mycobacteriales</taxon>
        <taxon>Corynebacteriaceae</taxon>
        <taxon>Corynebacterium</taxon>
    </lineage>
</organism>
<dbReference type="EMBL" id="CP033897">
    <property type="protein sequence ID" value="AZA12325.1"/>
    <property type="molecule type" value="Genomic_DNA"/>
</dbReference>